<dbReference type="InterPro" id="IPR026046">
    <property type="entry name" value="UBIAD1"/>
</dbReference>
<dbReference type="Gene3D" id="1.10.357.140">
    <property type="entry name" value="UbiA prenyltransferase"/>
    <property type="match status" value="1"/>
</dbReference>
<dbReference type="InterPro" id="IPR044878">
    <property type="entry name" value="UbiA_sf"/>
</dbReference>
<feature type="transmembrane region" description="Helical" evidence="8">
    <location>
        <begin position="152"/>
        <end position="171"/>
    </location>
</feature>
<comment type="subcellular location">
    <subcellularLocation>
        <location evidence="8">Cell membrane</location>
        <topology evidence="8">Multi-pass membrane protein</topology>
    </subcellularLocation>
    <subcellularLocation>
        <location evidence="1">Membrane</location>
        <topology evidence="1">Multi-pass membrane protein</topology>
    </subcellularLocation>
</comment>
<evidence type="ECO:0000256" key="3">
    <source>
        <dbReference type="ARBA" id="ARBA00022475"/>
    </source>
</evidence>
<sequence length="299" mass="32572">MPSVHDWMIAARPRTLPLALASIGMGAFLAASVNQFRWDVFALTVLTTIFLQVLSNFANDYGDSIHGADRVEREGPKRAVQSGAISANAMRRAMILLAFLSFISGIALLLISIRWNVQLLIVFLMLGLLAIAAAVTYTAGRKPYGYAGLGDVSVLIFFGLVGVLGSFFLYTGYIAPLFLLPALSCGFFSVGVLNVNNIRDINTDQLAGKKSIPVRLGRNHAVIYHWVLLASGVLCSVVFVLLSYSTAYQWIFLVSVPLLIRNGKAVQTKMQAAELDPYLRQLALTTLVYVLTFGIGHLL</sequence>
<dbReference type="HAMAP" id="MF_01937">
    <property type="entry name" value="MenA_1"/>
    <property type="match status" value="1"/>
</dbReference>
<keyword evidence="5 8" id="KW-0812">Transmembrane</keyword>
<keyword evidence="3 8" id="KW-1003">Cell membrane</keyword>
<proteinExistence type="inferred from homology"/>
<comment type="function">
    <text evidence="8">Conversion of 1,4-dihydroxy-2-naphthoate (DHNA) to demethylmenaquinone (DMK).</text>
</comment>
<dbReference type="PANTHER" id="PTHR13929:SF0">
    <property type="entry name" value="UBIA PRENYLTRANSFERASE DOMAIN-CONTAINING PROTEIN 1"/>
    <property type="match status" value="1"/>
</dbReference>
<dbReference type="EMBL" id="CP120682">
    <property type="protein sequence ID" value="WKN38765.1"/>
    <property type="molecule type" value="Genomic_DNA"/>
</dbReference>
<accession>A0AA49GPS3</accession>
<evidence type="ECO:0000256" key="2">
    <source>
        <dbReference type="ARBA" id="ARBA00022428"/>
    </source>
</evidence>
<evidence type="ECO:0000256" key="6">
    <source>
        <dbReference type="ARBA" id="ARBA00022989"/>
    </source>
</evidence>
<dbReference type="NCBIfam" id="NF004750">
    <property type="entry name" value="PRK06080.1-2"/>
    <property type="match status" value="1"/>
</dbReference>
<dbReference type="PANTHER" id="PTHR13929">
    <property type="entry name" value="1,4-DIHYDROXY-2-NAPHTHOATE OCTAPRENYLTRANSFERASE"/>
    <property type="match status" value="1"/>
</dbReference>
<dbReference type="GO" id="GO:0005886">
    <property type="term" value="C:plasma membrane"/>
    <property type="evidence" value="ECO:0007669"/>
    <property type="project" value="UniProtKB-SubCell"/>
</dbReference>
<evidence type="ECO:0000256" key="9">
    <source>
        <dbReference type="NCBIfam" id="TIGR00751"/>
    </source>
</evidence>
<dbReference type="Gene3D" id="1.20.120.1780">
    <property type="entry name" value="UbiA prenyltransferase"/>
    <property type="match status" value="1"/>
</dbReference>
<reference evidence="10" key="2">
    <citation type="journal article" date="2024" name="Antonie Van Leeuwenhoek">
        <title>Roseihalotalea indica gen. nov., sp. nov., a halophilic Bacteroidetes from mesopelagic Southwest Indian Ocean with higher carbohydrate metabolic potential.</title>
        <authorList>
            <person name="Chen B."/>
            <person name="Zhang M."/>
            <person name="Lin D."/>
            <person name="Ye J."/>
            <person name="Tang K."/>
        </authorList>
    </citation>
    <scope>NUCLEOTIDE SEQUENCE</scope>
    <source>
        <strain evidence="10">TK19036</strain>
    </source>
</reference>
<evidence type="ECO:0000256" key="5">
    <source>
        <dbReference type="ARBA" id="ARBA00022692"/>
    </source>
</evidence>
<dbReference type="NCBIfam" id="TIGR00751">
    <property type="entry name" value="menA"/>
    <property type="match status" value="1"/>
</dbReference>
<organism evidence="10">
    <name type="scientific">Roseihalotalea indica</name>
    <dbReference type="NCBI Taxonomy" id="2867963"/>
    <lineage>
        <taxon>Bacteria</taxon>
        <taxon>Pseudomonadati</taxon>
        <taxon>Bacteroidota</taxon>
        <taxon>Cytophagia</taxon>
        <taxon>Cytophagales</taxon>
        <taxon>Catalimonadaceae</taxon>
        <taxon>Roseihalotalea</taxon>
    </lineage>
</organism>
<dbReference type="GO" id="GO:0046428">
    <property type="term" value="F:1,4-dihydroxy-2-naphthoate polyprenyltransferase activity"/>
    <property type="evidence" value="ECO:0007669"/>
    <property type="project" value="UniProtKB-UniRule"/>
</dbReference>
<keyword evidence="4 8" id="KW-0808">Transferase</keyword>
<keyword evidence="7 8" id="KW-0472">Membrane</keyword>
<evidence type="ECO:0000313" key="10">
    <source>
        <dbReference type="EMBL" id="WKN38765.1"/>
    </source>
</evidence>
<comment type="pathway">
    <text evidence="8">Quinol/quinone metabolism; menaquinone biosynthesis; menaquinol from 1,4-dihydroxy-2-naphthoate: step 1/2.</text>
</comment>
<feature type="transmembrane region" description="Helical" evidence="8">
    <location>
        <begin position="278"/>
        <end position="298"/>
    </location>
</feature>
<reference evidence="10" key="1">
    <citation type="journal article" date="2023" name="Comput. Struct. Biotechnol. J.">
        <title>Discovery of a novel marine Bacteroidetes with a rich repertoire of carbohydrate-active enzymes.</title>
        <authorList>
            <person name="Chen B."/>
            <person name="Liu G."/>
            <person name="Chen Q."/>
            <person name="Wang H."/>
            <person name="Liu L."/>
            <person name="Tang K."/>
        </authorList>
    </citation>
    <scope>NUCLEOTIDE SEQUENCE</scope>
    <source>
        <strain evidence="10">TK19036</strain>
    </source>
</reference>
<protein>
    <recommendedName>
        <fullName evidence="8 9">1,4-dihydroxy-2-naphthoate octaprenyltransferase</fullName>
        <shortName evidence="8">DHNA-octaprenyltransferase</shortName>
        <ecNumber evidence="8 9">2.5.1.74</ecNumber>
    </recommendedName>
</protein>
<gene>
    <name evidence="8" type="primary">menA</name>
    <name evidence="10" type="ORF">K4G66_08615</name>
</gene>
<dbReference type="CDD" id="cd13962">
    <property type="entry name" value="PT_UbiA_UBIAD1"/>
    <property type="match status" value="1"/>
</dbReference>
<comment type="similarity">
    <text evidence="8">Belongs to the MenA family. Type 1 subfamily.</text>
</comment>
<dbReference type="GO" id="GO:0042371">
    <property type="term" value="P:vitamin K biosynthetic process"/>
    <property type="evidence" value="ECO:0007669"/>
    <property type="project" value="TreeGrafter"/>
</dbReference>
<dbReference type="EC" id="2.5.1.74" evidence="8 9"/>
<dbReference type="PIRSF" id="PIRSF005355">
    <property type="entry name" value="UBIAD1"/>
    <property type="match status" value="1"/>
</dbReference>
<dbReference type="GO" id="GO:0009234">
    <property type="term" value="P:menaquinone biosynthetic process"/>
    <property type="evidence" value="ECO:0007669"/>
    <property type="project" value="UniProtKB-UniRule"/>
</dbReference>
<keyword evidence="2 8" id="KW-0474">Menaquinone biosynthesis</keyword>
<name>A0AA49GPS3_9BACT</name>
<feature type="transmembrane region" description="Helical" evidence="8">
    <location>
        <begin position="219"/>
        <end position="241"/>
    </location>
</feature>
<feature type="transmembrane region" description="Helical" evidence="8">
    <location>
        <begin position="177"/>
        <end position="198"/>
    </location>
</feature>
<evidence type="ECO:0000256" key="8">
    <source>
        <dbReference type="HAMAP-Rule" id="MF_01937"/>
    </source>
</evidence>
<dbReference type="InterPro" id="IPR004657">
    <property type="entry name" value="MenA"/>
</dbReference>
<dbReference type="Pfam" id="PF01040">
    <property type="entry name" value="UbiA"/>
    <property type="match status" value="1"/>
</dbReference>
<feature type="transmembrane region" description="Helical" evidence="8">
    <location>
        <begin position="93"/>
        <end position="113"/>
    </location>
</feature>
<dbReference type="InterPro" id="IPR000537">
    <property type="entry name" value="UbiA_prenyltransferase"/>
</dbReference>
<evidence type="ECO:0000256" key="1">
    <source>
        <dbReference type="ARBA" id="ARBA00004141"/>
    </source>
</evidence>
<evidence type="ECO:0000256" key="4">
    <source>
        <dbReference type="ARBA" id="ARBA00022679"/>
    </source>
</evidence>
<keyword evidence="6 8" id="KW-1133">Transmembrane helix</keyword>
<evidence type="ECO:0000256" key="7">
    <source>
        <dbReference type="ARBA" id="ARBA00023136"/>
    </source>
</evidence>
<dbReference type="AlphaFoldDB" id="A0AA49GPS3"/>
<feature type="transmembrane region" description="Helical" evidence="8">
    <location>
        <begin position="119"/>
        <end position="140"/>
    </location>
</feature>
<comment type="catalytic activity">
    <reaction evidence="8">
        <text>an all-trans-polyprenyl diphosphate + 1,4-dihydroxy-2-naphthoate + H(+) = a 2-demethylmenaquinol + CO2 + diphosphate</text>
        <dbReference type="Rhea" id="RHEA:26478"/>
        <dbReference type="Rhea" id="RHEA-COMP:9563"/>
        <dbReference type="Rhea" id="RHEA-COMP:9564"/>
        <dbReference type="ChEBI" id="CHEBI:11173"/>
        <dbReference type="ChEBI" id="CHEBI:15378"/>
        <dbReference type="ChEBI" id="CHEBI:16526"/>
        <dbReference type="ChEBI" id="CHEBI:33019"/>
        <dbReference type="ChEBI" id="CHEBI:55437"/>
        <dbReference type="ChEBI" id="CHEBI:58914"/>
        <dbReference type="EC" id="2.5.1.74"/>
    </reaction>
</comment>